<gene>
    <name evidence="9" type="ORF">Poly30_07400</name>
</gene>
<evidence type="ECO:0000256" key="1">
    <source>
        <dbReference type="ARBA" id="ARBA00010641"/>
    </source>
</evidence>
<dbReference type="InterPro" id="IPR036388">
    <property type="entry name" value="WH-like_DNA-bd_sf"/>
</dbReference>
<feature type="compositionally biased region" description="Low complexity" evidence="6">
    <location>
        <begin position="259"/>
        <end position="269"/>
    </location>
</feature>
<evidence type="ECO:0000313" key="9">
    <source>
        <dbReference type="EMBL" id="QDV05244.1"/>
    </source>
</evidence>
<keyword evidence="5" id="KW-0804">Transcription</keyword>
<name>A0A518EMC5_9BACT</name>
<protein>
    <submittedName>
        <fullName evidence="9">RNA polymerase sigma factor</fullName>
    </submittedName>
</protein>
<dbReference type="Pfam" id="PF08281">
    <property type="entry name" value="Sigma70_r4_2"/>
    <property type="match status" value="1"/>
</dbReference>
<dbReference type="PANTHER" id="PTHR43133">
    <property type="entry name" value="RNA POLYMERASE ECF-TYPE SIGMA FACTO"/>
    <property type="match status" value="1"/>
</dbReference>
<evidence type="ECO:0000256" key="5">
    <source>
        <dbReference type="ARBA" id="ARBA00023163"/>
    </source>
</evidence>
<feature type="domain" description="RNA polymerase sigma factor 70 region 4 type 2" evidence="8">
    <location>
        <begin position="117"/>
        <end position="168"/>
    </location>
</feature>
<dbReference type="RefSeq" id="WP_145194659.1">
    <property type="nucleotide sequence ID" value="NZ_CP036434.1"/>
</dbReference>
<keyword evidence="10" id="KW-1185">Reference proteome</keyword>
<feature type="region of interest" description="Disordered" evidence="6">
    <location>
        <begin position="82"/>
        <end position="106"/>
    </location>
</feature>
<evidence type="ECO:0000256" key="3">
    <source>
        <dbReference type="ARBA" id="ARBA00023082"/>
    </source>
</evidence>
<comment type="similarity">
    <text evidence="1">Belongs to the sigma-70 factor family. ECF subfamily.</text>
</comment>
<evidence type="ECO:0000256" key="2">
    <source>
        <dbReference type="ARBA" id="ARBA00023015"/>
    </source>
</evidence>
<accession>A0A518EMC5</accession>
<proteinExistence type="inferred from homology"/>
<dbReference type="AlphaFoldDB" id="A0A518EMC5"/>
<dbReference type="EMBL" id="CP036434">
    <property type="protein sequence ID" value="QDV05244.1"/>
    <property type="molecule type" value="Genomic_DNA"/>
</dbReference>
<dbReference type="PANTHER" id="PTHR43133:SF8">
    <property type="entry name" value="RNA POLYMERASE SIGMA FACTOR HI_1459-RELATED"/>
    <property type="match status" value="1"/>
</dbReference>
<dbReference type="InterPro" id="IPR039425">
    <property type="entry name" value="RNA_pol_sigma-70-like"/>
</dbReference>
<evidence type="ECO:0000313" key="10">
    <source>
        <dbReference type="Proteomes" id="UP000320390"/>
    </source>
</evidence>
<dbReference type="Gene3D" id="1.10.10.10">
    <property type="entry name" value="Winged helix-like DNA-binding domain superfamily/Winged helix DNA-binding domain"/>
    <property type="match status" value="1"/>
</dbReference>
<evidence type="ECO:0000256" key="6">
    <source>
        <dbReference type="SAM" id="MobiDB-lite"/>
    </source>
</evidence>
<dbReference type="OrthoDB" id="9803470at2"/>
<dbReference type="InterPro" id="IPR013249">
    <property type="entry name" value="RNA_pol_sigma70_r4_t2"/>
</dbReference>
<dbReference type="SUPFAM" id="SSF88946">
    <property type="entry name" value="Sigma2 domain of RNA polymerase sigma factors"/>
    <property type="match status" value="1"/>
</dbReference>
<dbReference type="Gene3D" id="1.10.1740.10">
    <property type="match status" value="1"/>
</dbReference>
<dbReference type="InterPro" id="IPR007627">
    <property type="entry name" value="RNA_pol_sigma70_r2"/>
</dbReference>
<reference evidence="9 10" key="1">
    <citation type="submission" date="2019-02" db="EMBL/GenBank/DDBJ databases">
        <title>Deep-cultivation of Planctomycetes and their phenomic and genomic characterization uncovers novel biology.</title>
        <authorList>
            <person name="Wiegand S."/>
            <person name="Jogler M."/>
            <person name="Boedeker C."/>
            <person name="Pinto D."/>
            <person name="Vollmers J."/>
            <person name="Rivas-Marin E."/>
            <person name="Kohn T."/>
            <person name="Peeters S.H."/>
            <person name="Heuer A."/>
            <person name="Rast P."/>
            <person name="Oberbeckmann S."/>
            <person name="Bunk B."/>
            <person name="Jeske O."/>
            <person name="Meyerdierks A."/>
            <person name="Storesund J.E."/>
            <person name="Kallscheuer N."/>
            <person name="Luecker S."/>
            <person name="Lage O.M."/>
            <person name="Pohl T."/>
            <person name="Merkel B.J."/>
            <person name="Hornburger P."/>
            <person name="Mueller R.-W."/>
            <person name="Bruemmer F."/>
            <person name="Labrenz M."/>
            <person name="Spormann A.M."/>
            <person name="Op den Camp H."/>
            <person name="Overmann J."/>
            <person name="Amann R."/>
            <person name="Jetten M.S.M."/>
            <person name="Mascher T."/>
            <person name="Medema M.H."/>
            <person name="Devos D.P."/>
            <person name="Kaster A.-K."/>
            <person name="Ovreas L."/>
            <person name="Rohde M."/>
            <person name="Galperin M.Y."/>
            <person name="Jogler C."/>
        </authorList>
    </citation>
    <scope>NUCLEOTIDE SEQUENCE [LARGE SCALE GENOMIC DNA]</scope>
    <source>
        <strain evidence="9 10">Poly30</strain>
    </source>
</reference>
<evidence type="ECO:0000256" key="4">
    <source>
        <dbReference type="ARBA" id="ARBA00023125"/>
    </source>
</evidence>
<feature type="region of interest" description="Disordered" evidence="6">
    <location>
        <begin position="235"/>
        <end position="329"/>
    </location>
</feature>
<feature type="compositionally biased region" description="Basic and acidic residues" evidence="6">
    <location>
        <begin position="82"/>
        <end position="101"/>
    </location>
</feature>
<organism evidence="9 10">
    <name type="scientific">Saltatorellus ferox</name>
    <dbReference type="NCBI Taxonomy" id="2528018"/>
    <lineage>
        <taxon>Bacteria</taxon>
        <taxon>Pseudomonadati</taxon>
        <taxon>Planctomycetota</taxon>
        <taxon>Planctomycetia</taxon>
        <taxon>Planctomycetia incertae sedis</taxon>
        <taxon>Saltatorellus</taxon>
    </lineage>
</organism>
<feature type="domain" description="RNA polymerase sigma-70 region 2" evidence="7">
    <location>
        <begin position="24"/>
        <end position="88"/>
    </location>
</feature>
<dbReference type="GO" id="GO:0003677">
    <property type="term" value="F:DNA binding"/>
    <property type="evidence" value="ECO:0007669"/>
    <property type="project" value="UniProtKB-KW"/>
</dbReference>
<dbReference type="GO" id="GO:0016987">
    <property type="term" value="F:sigma factor activity"/>
    <property type="evidence" value="ECO:0007669"/>
    <property type="project" value="UniProtKB-KW"/>
</dbReference>
<sequence>MNPPFLPSGPDPFQAISPELAEQANFLRALARQIVRDASQADDLAQETLIAGATSAAVGTQLDRRSSRPWLARVLRRKAYNERRSSARRADREGAAARPEAEPSSFDSVAQLDLAERLLAHVRSLEPEVRDAVVARFYHGESFALIAARENAPVTTIQSRVTRGLEALRRRLDKDSSGGPAAWLGGMTALGGKGRALDSLKSSSMGTWWSAGPIAMAVGAVAAMTAAVLGVTGWATSPEGSPSPPREGTAALVGAGDTSAAQSSQASSSLTRATAGSRAERRVALASAAGGSSEPEAFLEGAGSVAEGSPEEQDARQEQPAPANSGTIGRMKSLAEPTADAGMLEVQLPSSLVKQRVIGIAPSLADPNREFSRMPAARVELKVDASGHGEAHGLPVGQPLCLYTNSTARAYTHQKNGLAYSLEDAFAASADDDLAPIVIPASGHLSLKLPAEIATYVDVTVLGESGEPAPDSKVSASAEWREEEGAYKYLDLSQPAREGRFLIPLPFADAPKPIVVQAVAPITPGPDFDPTDVPLCMAICEPLASKITEVTIQLSPSRKESAHVAFPASVADPDYARVWIERTLLSDPDADGRRLALYRQRVPPGKVNADGHFEWQMVPDGFYRIAAHHPDFEDAVLETDLHGESPPLQLRFERRPPTAITVNYISPPGTTPSTLCVLNYGPSPSTTRRHLLRSSRRSRTVPATPGRVWMHLMTHGPHSTTLSSRANGFVTIQPGANELTIQLETDHTATGTLPAPAPEDRLFLHVLAEETSGPLQVGTNAVGSPTEWITVAPNGRYRFRAPYGDYLFWTGTRTELRTNRPRTRQRLRFNAQGLSPL</sequence>
<dbReference type="InterPro" id="IPR013325">
    <property type="entry name" value="RNA_pol_sigma_r2"/>
</dbReference>
<dbReference type="GO" id="GO:0006352">
    <property type="term" value="P:DNA-templated transcription initiation"/>
    <property type="evidence" value="ECO:0007669"/>
    <property type="project" value="InterPro"/>
</dbReference>
<keyword evidence="2" id="KW-0805">Transcription regulation</keyword>
<dbReference type="Proteomes" id="UP000320390">
    <property type="component" value="Chromosome"/>
</dbReference>
<dbReference type="InterPro" id="IPR013324">
    <property type="entry name" value="RNA_pol_sigma_r3/r4-like"/>
</dbReference>
<dbReference type="SUPFAM" id="SSF88659">
    <property type="entry name" value="Sigma3 and sigma4 domains of RNA polymerase sigma factors"/>
    <property type="match status" value="1"/>
</dbReference>
<dbReference type="Pfam" id="PF04542">
    <property type="entry name" value="Sigma70_r2"/>
    <property type="match status" value="1"/>
</dbReference>
<evidence type="ECO:0000259" key="8">
    <source>
        <dbReference type="Pfam" id="PF08281"/>
    </source>
</evidence>
<keyword evidence="4" id="KW-0238">DNA-binding</keyword>
<keyword evidence="3" id="KW-0731">Sigma factor</keyword>
<evidence type="ECO:0000259" key="7">
    <source>
        <dbReference type="Pfam" id="PF04542"/>
    </source>
</evidence>